<dbReference type="PROSITE" id="PS51915">
    <property type="entry name" value="ZAD"/>
    <property type="match status" value="1"/>
</dbReference>
<dbReference type="SUPFAM" id="SSF57716">
    <property type="entry name" value="Glucocorticoid receptor-like (DNA-binding domain)"/>
    <property type="match status" value="1"/>
</dbReference>
<dbReference type="AlphaFoldDB" id="A0A821RN33"/>
<name>A0A821RN33_9NEOP</name>
<organism evidence="13 14">
    <name type="scientific">Pieris macdunnoughi</name>
    <dbReference type="NCBI Taxonomy" id="345717"/>
    <lineage>
        <taxon>Eukaryota</taxon>
        <taxon>Metazoa</taxon>
        <taxon>Ecdysozoa</taxon>
        <taxon>Arthropoda</taxon>
        <taxon>Hexapoda</taxon>
        <taxon>Insecta</taxon>
        <taxon>Pterygota</taxon>
        <taxon>Neoptera</taxon>
        <taxon>Endopterygota</taxon>
        <taxon>Lepidoptera</taxon>
        <taxon>Glossata</taxon>
        <taxon>Ditrysia</taxon>
        <taxon>Papilionoidea</taxon>
        <taxon>Pieridae</taxon>
        <taxon>Pierinae</taxon>
        <taxon>Pieris</taxon>
    </lineage>
</organism>
<accession>A0A821RN33</accession>
<dbReference type="EMBL" id="CAJOBZ010000014">
    <property type="protein sequence ID" value="CAF4845669.1"/>
    <property type="molecule type" value="Genomic_DNA"/>
</dbReference>
<evidence type="ECO:0000256" key="9">
    <source>
        <dbReference type="PROSITE-ProRule" id="PRU00042"/>
    </source>
</evidence>
<keyword evidence="3" id="KW-0677">Repeat</keyword>
<evidence type="ECO:0000259" key="11">
    <source>
        <dbReference type="PROSITE" id="PS50157"/>
    </source>
</evidence>
<evidence type="ECO:0000256" key="1">
    <source>
        <dbReference type="ARBA" id="ARBA00004123"/>
    </source>
</evidence>
<dbReference type="FunFam" id="3.30.160.60:FF:000065">
    <property type="entry name" value="B-cell CLL/lymphoma 6, member B"/>
    <property type="match status" value="1"/>
</dbReference>
<evidence type="ECO:0000256" key="8">
    <source>
        <dbReference type="ARBA" id="ARBA00037948"/>
    </source>
</evidence>
<reference evidence="13" key="1">
    <citation type="submission" date="2021-02" db="EMBL/GenBank/DDBJ databases">
        <authorList>
            <person name="Steward A R."/>
        </authorList>
    </citation>
    <scope>NUCLEOTIDE SEQUENCE</scope>
</reference>
<dbReference type="GO" id="GO:0000981">
    <property type="term" value="F:DNA-binding transcription factor activity, RNA polymerase II-specific"/>
    <property type="evidence" value="ECO:0007669"/>
    <property type="project" value="TreeGrafter"/>
</dbReference>
<keyword evidence="5 10" id="KW-0862">Zinc</keyword>
<dbReference type="PANTHER" id="PTHR24388:SF54">
    <property type="entry name" value="PROTEIN ESCARGOT"/>
    <property type="match status" value="1"/>
</dbReference>
<dbReference type="Pfam" id="PF07776">
    <property type="entry name" value="zf-AD"/>
    <property type="match status" value="1"/>
</dbReference>
<comment type="caution">
    <text evidence="13">The sequence shown here is derived from an EMBL/GenBank/DDBJ whole genome shotgun (WGS) entry which is preliminary data.</text>
</comment>
<feature type="binding site" evidence="10">
    <location>
        <position position="80"/>
    </location>
    <ligand>
        <name>Zn(2+)</name>
        <dbReference type="ChEBI" id="CHEBI:29105"/>
    </ligand>
</feature>
<evidence type="ECO:0000259" key="12">
    <source>
        <dbReference type="PROSITE" id="PS51915"/>
    </source>
</evidence>
<evidence type="ECO:0000313" key="13">
    <source>
        <dbReference type="EMBL" id="CAF4845669.1"/>
    </source>
</evidence>
<keyword evidence="7" id="KW-0539">Nucleus</keyword>
<dbReference type="GO" id="GO:0005634">
    <property type="term" value="C:nucleus"/>
    <property type="evidence" value="ECO:0007669"/>
    <property type="project" value="UniProtKB-SubCell"/>
</dbReference>
<evidence type="ECO:0000256" key="10">
    <source>
        <dbReference type="PROSITE-ProRule" id="PRU01263"/>
    </source>
</evidence>
<gene>
    <name evidence="13" type="ORF">PMACD_LOCUS6607</name>
</gene>
<comment type="similarity">
    <text evidence="8">Belongs to the snail C2H2-type zinc-finger protein family.</text>
</comment>
<dbReference type="Pfam" id="PF00096">
    <property type="entry name" value="zf-C2H2"/>
    <property type="match status" value="2"/>
</dbReference>
<dbReference type="Gene3D" id="3.40.1800.20">
    <property type="match status" value="1"/>
</dbReference>
<feature type="domain" description="ZAD" evidence="12">
    <location>
        <begin position="34"/>
        <end position="107"/>
    </location>
</feature>
<dbReference type="PANTHER" id="PTHR24388">
    <property type="entry name" value="ZINC FINGER PROTEIN"/>
    <property type="match status" value="1"/>
</dbReference>
<proteinExistence type="inferred from homology"/>
<sequence length="357" mass="41502">MTSLLFLKSVLFANATQKKKKVNKVISKRKKSYEHCRICNKMRADIQIFDNSNKINISEEVEKISGVMISKFDDHSKHICQNCYQLLKSCILFREMCQKNNKRLEVEVSIKTEQIACNEKESFPTTCEEEDVYIPSPANSDDELDLWQCSICNKQFLNAKLFNLHVRQCKNVNGEKKTFLCDICGKVTKTKANLLNHKSTHVNVFPFKCDVCPYRGRTVDLLRVHKRSHLKDKPYKCTQCPKATTTSSNLAKHIQHVHSKIRPHKCSYCEKAFSTKHCMNKHIKDIHLRQGTAECDICFKKFNTKKILQGHRHKVHKIKGERHGRLPSYLQCQTEENPIDNDTCEDMPLDNYLHLSN</sequence>
<evidence type="ECO:0000256" key="3">
    <source>
        <dbReference type="ARBA" id="ARBA00022737"/>
    </source>
</evidence>
<protein>
    <submittedName>
        <fullName evidence="13">Uncharacterized protein</fullName>
    </submittedName>
</protein>
<dbReference type="InterPro" id="IPR013087">
    <property type="entry name" value="Znf_C2H2_type"/>
</dbReference>
<dbReference type="InterPro" id="IPR050527">
    <property type="entry name" value="Snail/Krueppel_Znf"/>
</dbReference>
<dbReference type="InterPro" id="IPR036236">
    <property type="entry name" value="Znf_C2H2_sf"/>
</dbReference>
<evidence type="ECO:0000256" key="5">
    <source>
        <dbReference type="ARBA" id="ARBA00022833"/>
    </source>
</evidence>
<feature type="domain" description="C2H2-type" evidence="11">
    <location>
        <begin position="264"/>
        <end position="292"/>
    </location>
</feature>
<dbReference type="Proteomes" id="UP000663880">
    <property type="component" value="Unassembled WGS sequence"/>
</dbReference>
<dbReference type="PROSITE" id="PS50157">
    <property type="entry name" value="ZINC_FINGER_C2H2_2"/>
    <property type="match status" value="4"/>
</dbReference>
<comment type="subcellular location">
    <subcellularLocation>
        <location evidence="1">Nucleus</location>
    </subcellularLocation>
</comment>
<keyword evidence="6" id="KW-0238">DNA-binding</keyword>
<keyword evidence="14" id="KW-1185">Reference proteome</keyword>
<evidence type="ECO:0000256" key="6">
    <source>
        <dbReference type="ARBA" id="ARBA00023125"/>
    </source>
</evidence>
<feature type="binding site" evidence="10">
    <location>
        <position position="83"/>
    </location>
    <ligand>
        <name>Zn(2+)</name>
        <dbReference type="ChEBI" id="CHEBI:29105"/>
    </ligand>
</feature>
<evidence type="ECO:0000256" key="2">
    <source>
        <dbReference type="ARBA" id="ARBA00022723"/>
    </source>
</evidence>
<dbReference type="SMART" id="SM00868">
    <property type="entry name" value="zf-AD"/>
    <property type="match status" value="1"/>
</dbReference>
<evidence type="ECO:0000256" key="4">
    <source>
        <dbReference type="ARBA" id="ARBA00022771"/>
    </source>
</evidence>
<feature type="domain" description="C2H2-type" evidence="11">
    <location>
        <begin position="207"/>
        <end position="234"/>
    </location>
</feature>
<dbReference type="GO" id="GO:0000978">
    <property type="term" value="F:RNA polymerase II cis-regulatory region sequence-specific DNA binding"/>
    <property type="evidence" value="ECO:0007669"/>
    <property type="project" value="TreeGrafter"/>
</dbReference>
<feature type="domain" description="C2H2-type" evidence="11">
    <location>
        <begin position="235"/>
        <end position="263"/>
    </location>
</feature>
<keyword evidence="2 10" id="KW-0479">Metal-binding</keyword>
<dbReference type="Gene3D" id="3.30.160.60">
    <property type="entry name" value="Classic Zinc Finger"/>
    <property type="match status" value="3"/>
</dbReference>
<evidence type="ECO:0000313" key="14">
    <source>
        <dbReference type="Proteomes" id="UP000663880"/>
    </source>
</evidence>
<dbReference type="OrthoDB" id="3176202at2759"/>
<dbReference type="SUPFAM" id="SSF57667">
    <property type="entry name" value="beta-beta-alpha zinc fingers"/>
    <property type="match status" value="3"/>
</dbReference>
<dbReference type="PROSITE" id="PS00028">
    <property type="entry name" value="ZINC_FINGER_C2H2_1"/>
    <property type="match status" value="2"/>
</dbReference>
<evidence type="ECO:0000256" key="7">
    <source>
        <dbReference type="ARBA" id="ARBA00023242"/>
    </source>
</evidence>
<feature type="binding site" evidence="10">
    <location>
        <position position="36"/>
    </location>
    <ligand>
        <name>Zn(2+)</name>
        <dbReference type="ChEBI" id="CHEBI:29105"/>
    </ligand>
</feature>
<feature type="domain" description="C2H2-type" evidence="11">
    <location>
        <begin position="179"/>
        <end position="206"/>
    </location>
</feature>
<feature type="binding site" evidence="10">
    <location>
        <position position="39"/>
    </location>
    <ligand>
        <name>Zn(2+)</name>
        <dbReference type="ChEBI" id="CHEBI:29105"/>
    </ligand>
</feature>
<dbReference type="InterPro" id="IPR012934">
    <property type="entry name" value="Znf_AD"/>
</dbReference>
<dbReference type="GO" id="GO:0008270">
    <property type="term" value="F:zinc ion binding"/>
    <property type="evidence" value="ECO:0007669"/>
    <property type="project" value="UniProtKB-UniRule"/>
</dbReference>
<keyword evidence="4 9" id="KW-0863">Zinc-finger</keyword>
<dbReference type="SMART" id="SM00355">
    <property type="entry name" value="ZnF_C2H2"/>
    <property type="match status" value="6"/>
</dbReference>